<dbReference type="Proteomes" id="UP000216752">
    <property type="component" value="Chromosome"/>
</dbReference>
<dbReference type="EC" id="1.1.5.-" evidence="3"/>
<evidence type="ECO:0000259" key="2">
    <source>
        <dbReference type="Pfam" id="PF04324"/>
    </source>
</evidence>
<protein>
    <submittedName>
        <fullName evidence="3">L-2-hydroxyglutarate dehydrogenase</fullName>
        <ecNumber evidence="3">1.1.5.-</ecNumber>
    </submittedName>
</protein>
<sequence length="480" mass="52529">MIDVCIIGAGVVGLNIARQLSRYQLKVCVLERQDDVGCGCSKANSGIVHGGYSDKPGTLKAQLCVKGNQMYKQLNEELNFGYRKTGSLVLAFQDEEVATLNELAQYGRQNGVRGLQIIDGDKARELEPYISQEVKAALYCENAGVTSPYEFAQALAENAIVNGVELKLETEVTQIQQMADHFILSTNKDDAVAARYVVNAAGIHSDQIARLVGIDDYHISPRRGQYVLLDKEQNYLANSVIFQVPTKLGKGILVTTTYHGNLMIGPNAEEIDDKEDLGTDEKTLEYIVQTARKSVPGFTMRKALKSFAGNRPVSNKKDWVIEESAVKRFINLVGIDSPGLTSSPAIAMQVLDVLQAAGLSLQPNPAFEPYRKPIIRQKDAAFDGDINAAEPGRRIICRCEQVTEAEIIDCLNRNIPVKSVAAVGRRTRAGMGSCQGAFCGPRVRELIARELNIPLDTVPERGSGSSMLVQRAKRADLLKM</sequence>
<keyword evidence="4" id="KW-1185">Reference proteome</keyword>
<dbReference type="InterPro" id="IPR007419">
    <property type="entry name" value="BFD-like_2Fe2S-bd_dom"/>
</dbReference>
<keyword evidence="3" id="KW-0560">Oxidoreductase</keyword>
<dbReference type="Gene3D" id="1.10.10.1100">
    <property type="entry name" value="BFD-like [2Fe-2S]-binding domain"/>
    <property type="match status" value="1"/>
</dbReference>
<dbReference type="InterPro" id="IPR006076">
    <property type="entry name" value="FAD-dep_OxRdtase"/>
</dbReference>
<dbReference type="PANTHER" id="PTHR42720">
    <property type="entry name" value="GLYCEROL-3-PHOSPHATE DEHYDROGENASE"/>
    <property type="match status" value="1"/>
</dbReference>
<evidence type="ECO:0000313" key="4">
    <source>
        <dbReference type="Proteomes" id="UP000216752"/>
    </source>
</evidence>
<evidence type="ECO:0000313" key="3">
    <source>
        <dbReference type="EMBL" id="XFO68577.1"/>
    </source>
</evidence>
<dbReference type="CDD" id="cd19946">
    <property type="entry name" value="GlpA-like_Fer2_BFD-like"/>
    <property type="match status" value="1"/>
</dbReference>
<dbReference type="SUPFAM" id="SSF51905">
    <property type="entry name" value="FAD/NAD(P)-binding domain"/>
    <property type="match status" value="1"/>
</dbReference>
<dbReference type="InterPro" id="IPR041854">
    <property type="entry name" value="BFD-like_2Fe2S-bd_dom_sf"/>
</dbReference>
<dbReference type="InterPro" id="IPR036188">
    <property type="entry name" value="FAD/NAD-bd_sf"/>
</dbReference>
<dbReference type="Pfam" id="PF04324">
    <property type="entry name" value="Fer2_BFD"/>
    <property type="match status" value="1"/>
</dbReference>
<dbReference type="RefSeq" id="WP_094606951.1">
    <property type="nucleotide sequence ID" value="NZ_CP155573.1"/>
</dbReference>
<feature type="domain" description="BFD-like [2Fe-2S]-binding" evidence="2">
    <location>
        <begin position="395"/>
        <end position="448"/>
    </location>
</feature>
<dbReference type="EMBL" id="CP155573">
    <property type="protein sequence ID" value="XFO68577.1"/>
    <property type="molecule type" value="Genomic_DNA"/>
</dbReference>
<dbReference type="Gene3D" id="3.50.50.60">
    <property type="entry name" value="FAD/NAD(P)-binding domain"/>
    <property type="match status" value="1"/>
</dbReference>
<dbReference type="Pfam" id="PF01266">
    <property type="entry name" value="DAO"/>
    <property type="match status" value="1"/>
</dbReference>
<dbReference type="Gene3D" id="3.30.9.10">
    <property type="entry name" value="D-Amino Acid Oxidase, subunit A, domain 2"/>
    <property type="match status" value="1"/>
</dbReference>
<reference evidence="3" key="1">
    <citation type="submission" date="2024-05" db="EMBL/GenBank/DDBJ databases">
        <title>Isolation and characterization of Sporomusa carbonis sp. nov., a carboxydotrophic hydrogenogen in the genus of Sporomusa isolated from a charcoal burning pile.</title>
        <authorList>
            <person name="Boeer T."/>
            <person name="Rosenbaum F."/>
            <person name="Eysell L."/>
            <person name="Mueller V."/>
            <person name="Daniel R."/>
            <person name="Poehlein A."/>
        </authorList>
    </citation>
    <scope>NUCLEOTIDE SEQUENCE [LARGE SCALE GENOMIC DNA]</scope>
    <source>
        <strain evidence="3">DSM 10669</strain>
    </source>
</reference>
<dbReference type="PANTHER" id="PTHR42720:SF1">
    <property type="entry name" value="GLYCEROL 3-PHOSPHATE OXIDASE"/>
    <property type="match status" value="1"/>
</dbReference>
<accession>A0ABZ3IT31</accession>
<gene>
    <name evidence="3" type="primary">lhgD</name>
    <name evidence="3" type="ORF">SPSIL_048000</name>
</gene>
<proteinExistence type="predicted"/>
<dbReference type="InterPro" id="IPR052745">
    <property type="entry name" value="G3P_Oxidase/Oxidoreductase"/>
</dbReference>
<evidence type="ECO:0000259" key="1">
    <source>
        <dbReference type="Pfam" id="PF01266"/>
    </source>
</evidence>
<name>A0ABZ3IT31_9FIRM</name>
<organism evidence="3 4">
    <name type="scientific">Sporomusa silvacetica DSM 10669</name>
    <dbReference type="NCBI Taxonomy" id="1123289"/>
    <lineage>
        <taxon>Bacteria</taxon>
        <taxon>Bacillati</taxon>
        <taxon>Bacillota</taxon>
        <taxon>Negativicutes</taxon>
        <taxon>Selenomonadales</taxon>
        <taxon>Sporomusaceae</taxon>
        <taxon>Sporomusa</taxon>
    </lineage>
</organism>
<feature type="domain" description="FAD dependent oxidoreductase" evidence="1">
    <location>
        <begin position="3"/>
        <end position="350"/>
    </location>
</feature>
<dbReference type="GO" id="GO:0016491">
    <property type="term" value="F:oxidoreductase activity"/>
    <property type="evidence" value="ECO:0007669"/>
    <property type="project" value="UniProtKB-KW"/>
</dbReference>
<dbReference type="SUPFAM" id="SSF54373">
    <property type="entry name" value="FAD-linked reductases, C-terminal domain"/>
    <property type="match status" value="1"/>
</dbReference>